<dbReference type="SUPFAM" id="SSF46785">
    <property type="entry name" value="Winged helix' DNA-binding domain"/>
    <property type="match status" value="1"/>
</dbReference>
<dbReference type="CDD" id="cd07377">
    <property type="entry name" value="WHTH_GntR"/>
    <property type="match status" value="1"/>
</dbReference>
<gene>
    <name evidence="5" type="ORF">J3R73_000067</name>
</gene>
<evidence type="ECO:0000256" key="1">
    <source>
        <dbReference type="ARBA" id="ARBA00023015"/>
    </source>
</evidence>
<evidence type="ECO:0000313" key="5">
    <source>
        <dbReference type="EMBL" id="MDQ0390275.1"/>
    </source>
</evidence>
<dbReference type="RefSeq" id="WP_307421411.1">
    <property type="nucleotide sequence ID" value="NZ_JAUSVK010000001.1"/>
</dbReference>
<evidence type="ECO:0000313" key="6">
    <source>
        <dbReference type="Proteomes" id="UP001237448"/>
    </source>
</evidence>
<dbReference type="PANTHER" id="PTHR43537:SF24">
    <property type="entry name" value="GLUCONATE OPERON TRANSCRIPTIONAL REPRESSOR"/>
    <property type="match status" value="1"/>
</dbReference>
<proteinExistence type="predicted"/>
<evidence type="ECO:0000256" key="2">
    <source>
        <dbReference type="ARBA" id="ARBA00023125"/>
    </source>
</evidence>
<evidence type="ECO:0000256" key="3">
    <source>
        <dbReference type="ARBA" id="ARBA00023163"/>
    </source>
</evidence>
<protein>
    <submittedName>
        <fullName evidence="5">DNA-binding GntR family transcriptional regulator</fullName>
    </submittedName>
</protein>
<keyword evidence="1" id="KW-0805">Transcription regulation</keyword>
<evidence type="ECO:0000259" key="4">
    <source>
        <dbReference type="PROSITE" id="PS50949"/>
    </source>
</evidence>
<feature type="domain" description="HTH gntR-type" evidence="4">
    <location>
        <begin position="15"/>
        <end position="82"/>
    </location>
</feature>
<dbReference type="InterPro" id="IPR008920">
    <property type="entry name" value="TF_FadR/GntR_C"/>
</dbReference>
<dbReference type="SMART" id="SM00345">
    <property type="entry name" value="HTH_GNTR"/>
    <property type="match status" value="1"/>
</dbReference>
<dbReference type="SUPFAM" id="SSF48008">
    <property type="entry name" value="GntR ligand-binding domain-like"/>
    <property type="match status" value="1"/>
</dbReference>
<keyword evidence="3" id="KW-0804">Transcription</keyword>
<dbReference type="PANTHER" id="PTHR43537">
    <property type="entry name" value="TRANSCRIPTIONAL REGULATOR, GNTR FAMILY"/>
    <property type="match status" value="1"/>
</dbReference>
<comment type="caution">
    <text evidence="5">The sequence shown here is derived from an EMBL/GenBank/DDBJ whole genome shotgun (WGS) entry which is preliminary data.</text>
</comment>
<dbReference type="InterPro" id="IPR036388">
    <property type="entry name" value="WH-like_DNA-bd_sf"/>
</dbReference>
<keyword evidence="2 5" id="KW-0238">DNA-binding</keyword>
<dbReference type="GO" id="GO:0003677">
    <property type="term" value="F:DNA binding"/>
    <property type="evidence" value="ECO:0007669"/>
    <property type="project" value="UniProtKB-KW"/>
</dbReference>
<dbReference type="InterPro" id="IPR036390">
    <property type="entry name" value="WH_DNA-bd_sf"/>
</dbReference>
<dbReference type="Pfam" id="PF07729">
    <property type="entry name" value="FCD"/>
    <property type="match status" value="1"/>
</dbReference>
<dbReference type="Gene3D" id="1.20.120.530">
    <property type="entry name" value="GntR ligand-binding domain-like"/>
    <property type="match status" value="1"/>
</dbReference>
<reference evidence="5 6" key="1">
    <citation type="submission" date="2023-07" db="EMBL/GenBank/DDBJ databases">
        <title>Genomic Encyclopedia of Type Strains, Phase IV (KMG-IV): sequencing the most valuable type-strain genomes for metagenomic binning, comparative biology and taxonomic classification.</title>
        <authorList>
            <person name="Goeker M."/>
        </authorList>
    </citation>
    <scope>NUCLEOTIDE SEQUENCE [LARGE SCALE GENOMIC DNA]</scope>
    <source>
        <strain evidence="5 6">DSM 5896</strain>
    </source>
</reference>
<dbReference type="PRINTS" id="PR00035">
    <property type="entry name" value="HTHGNTR"/>
</dbReference>
<dbReference type="Pfam" id="PF00392">
    <property type="entry name" value="GntR"/>
    <property type="match status" value="1"/>
</dbReference>
<dbReference type="EMBL" id="JAUSVK010000001">
    <property type="protein sequence ID" value="MDQ0390275.1"/>
    <property type="molecule type" value="Genomic_DNA"/>
</dbReference>
<dbReference type="Proteomes" id="UP001237448">
    <property type="component" value="Unassembled WGS sequence"/>
</dbReference>
<keyword evidence="6" id="KW-1185">Reference proteome</keyword>
<dbReference type="SMART" id="SM00895">
    <property type="entry name" value="FCD"/>
    <property type="match status" value="1"/>
</dbReference>
<name>A0ABU0F6T7_9HYPH</name>
<sequence>MKPGDLELKVTRNAKTLRELTLEKLRDAILAFRFQPGERLVERTLCDQLGVSRTVVREVLRHLEAEGLVETIQNQGPAVARPNPADADQIYEIRALLEAEAAGACAEKASPADVARLSATIDAIQEAFAAADPQGVLKGTSQFYEILFTVAGKSVAWSVVGSLNARINHLRSITIATPGRSRAADVEMRDIVAAIERRDVDGARRASTAHVRAVAELARKFLSTAG</sequence>
<dbReference type="InterPro" id="IPR011711">
    <property type="entry name" value="GntR_C"/>
</dbReference>
<accession>A0ABU0F6T7</accession>
<organism evidence="5 6">
    <name type="scientific">Labrys monachus</name>
    <dbReference type="NCBI Taxonomy" id="217067"/>
    <lineage>
        <taxon>Bacteria</taxon>
        <taxon>Pseudomonadati</taxon>
        <taxon>Pseudomonadota</taxon>
        <taxon>Alphaproteobacteria</taxon>
        <taxon>Hyphomicrobiales</taxon>
        <taxon>Xanthobacteraceae</taxon>
        <taxon>Labrys</taxon>
    </lineage>
</organism>
<dbReference type="InterPro" id="IPR000524">
    <property type="entry name" value="Tscrpt_reg_HTH_GntR"/>
</dbReference>
<dbReference type="Gene3D" id="1.10.10.10">
    <property type="entry name" value="Winged helix-like DNA-binding domain superfamily/Winged helix DNA-binding domain"/>
    <property type="match status" value="1"/>
</dbReference>
<dbReference type="PROSITE" id="PS50949">
    <property type="entry name" value="HTH_GNTR"/>
    <property type="match status" value="1"/>
</dbReference>